<reference evidence="1 2" key="1">
    <citation type="submission" date="2021-03" db="EMBL/GenBank/DDBJ databases">
        <title>Genomic Encyclopedia of Type Strains, Phase IV (KMG-IV): sequencing the most valuable type-strain genomes for metagenomic binning, comparative biology and taxonomic classification.</title>
        <authorList>
            <person name="Goeker M."/>
        </authorList>
    </citation>
    <scope>NUCLEOTIDE SEQUENCE [LARGE SCALE GENOMIC DNA]</scope>
    <source>
        <strain evidence="1 2">DSM 24738</strain>
    </source>
</reference>
<dbReference type="RefSeq" id="WP_209813000.1">
    <property type="nucleotide sequence ID" value="NZ_JAGGKT010000036.1"/>
</dbReference>
<evidence type="ECO:0008006" key="3">
    <source>
        <dbReference type="Google" id="ProtNLM"/>
    </source>
</evidence>
<organism evidence="1 2">
    <name type="scientific">Ammoniphilus resinae</name>
    <dbReference type="NCBI Taxonomy" id="861532"/>
    <lineage>
        <taxon>Bacteria</taxon>
        <taxon>Bacillati</taxon>
        <taxon>Bacillota</taxon>
        <taxon>Bacilli</taxon>
        <taxon>Bacillales</taxon>
        <taxon>Paenibacillaceae</taxon>
        <taxon>Aneurinibacillus group</taxon>
        <taxon>Ammoniphilus</taxon>
    </lineage>
</organism>
<keyword evidence="2" id="KW-1185">Reference proteome</keyword>
<dbReference type="InterPro" id="IPR025855">
    <property type="entry name" value="Replic_Relax"/>
</dbReference>
<name>A0ABS4GXP1_9BACL</name>
<dbReference type="Proteomes" id="UP001519343">
    <property type="component" value="Unassembled WGS sequence"/>
</dbReference>
<evidence type="ECO:0000313" key="2">
    <source>
        <dbReference type="Proteomes" id="UP001519343"/>
    </source>
</evidence>
<sequence length="224" mass="26040">MELKEKEIHLLTTISNLRFMSTQQIHSIHGYNGKYGANVTRRKLKSLEETGYLKSWQPSKYDQKVFYLSKKGAEEIALFHGIENMKTVTKSNTTLHQLMVTEIYVGLRNCNIGKIRRFILNQLVGVAIADAFIEYQVGDKNKLIFLEVDRATERISIIMDKLKQYQEACESGWWQVKFGIFPEVCFVTTSDTRKRSLLKLKEQCQFRVNVMTLDEFTVKPESII</sequence>
<protein>
    <recommendedName>
        <fullName evidence="3">Replication-relaxation</fullName>
    </recommendedName>
</protein>
<dbReference type="Pfam" id="PF13814">
    <property type="entry name" value="Replic_Relax"/>
    <property type="match status" value="1"/>
</dbReference>
<dbReference type="EMBL" id="JAGGKT010000036">
    <property type="protein sequence ID" value="MBP1935039.1"/>
    <property type="molecule type" value="Genomic_DNA"/>
</dbReference>
<accession>A0ABS4GXP1</accession>
<evidence type="ECO:0000313" key="1">
    <source>
        <dbReference type="EMBL" id="MBP1935039.1"/>
    </source>
</evidence>
<gene>
    <name evidence="1" type="ORF">J2Z37_005059</name>
</gene>
<comment type="caution">
    <text evidence="1">The sequence shown here is derived from an EMBL/GenBank/DDBJ whole genome shotgun (WGS) entry which is preliminary data.</text>
</comment>
<proteinExistence type="predicted"/>